<evidence type="ECO:0000313" key="2">
    <source>
        <dbReference type="Proteomes" id="UP001054945"/>
    </source>
</evidence>
<comment type="caution">
    <text evidence="1">The sequence shown here is derived from an EMBL/GenBank/DDBJ whole genome shotgun (WGS) entry which is preliminary data.</text>
</comment>
<gene>
    <name evidence="1" type="ORF">CEXT_377461</name>
</gene>
<protein>
    <submittedName>
        <fullName evidence="1">Uncharacterized protein</fullName>
    </submittedName>
</protein>
<accession>A0AAV4XRG0</accession>
<organism evidence="1 2">
    <name type="scientific">Caerostris extrusa</name>
    <name type="common">Bark spider</name>
    <name type="synonym">Caerostris bankana</name>
    <dbReference type="NCBI Taxonomy" id="172846"/>
    <lineage>
        <taxon>Eukaryota</taxon>
        <taxon>Metazoa</taxon>
        <taxon>Ecdysozoa</taxon>
        <taxon>Arthropoda</taxon>
        <taxon>Chelicerata</taxon>
        <taxon>Arachnida</taxon>
        <taxon>Araneae</taxon>
        <taxon>Araneomorphae</taxon>
        <taxon>Entelegynae</taxon>
        <taxon>Araneoidea</taxon>
        <taxon>Araneidae</taxon>
        <taxon>Caerostris</taxon>
    </lineage>
</organism>
<dbReference type="EMBL" id="BPLR01000663">
    <property type="protein sequence ID" value="GIY96479.1"/>
    <property type="molecule type" value="Genomic_DNA"/>
</dbReference>
<name>A0AAV4XRG0_CAEEX</name>
<reference evidence="1 2" key="1">
    <citation type="submission" date="2021-06" db="EMBL/GenBank/DDBJ databases">
        <title>Caerostris extrusa draft genome.</title>
        <authorList>
            <person name="Kono N."/>
            <person name="Arakawa K."/>
        </authorList>
    </citation>
    <scope>NUCLEOTIDE SEQUENCE [LARGE SCALE GENOMIC DNA]</scope>
</reference>
<keyword evidence="2" id="KW-1185">Reference proteome</keyword>
<proteinExistence type="predicted"/>
<sequence length="87" mass="9541">MHTLQIEFCHVFAYTSTVRTNLFVGEGVGGRPSLLPGLSAHPIPRRRRSVCSRTSKMALTSVCPVGRWPSIASDTFSPMNEVLNGRP</sequence>
<dbReference type="AlphaFoldDB" id="A0AAV4XRG0"/>
<dbReference type="Proteomes" id="UP001054945">
    <property type="component" value="Unassembled WGS sequence"/>
</dbReference>
<evidence type="ECO:0000313" key="1">
    <source>
        <dbReference type="EMBL" id="GIY96479.1"/>
    </source>
</evidence>